<dbReference type="AlphaFoldDB" id="A0A1I4JYV5"/>
<gene>
    <name evidence="2" type="ORF">SAMN04488125_12227</name>
</gene>
<feature type="region of interest" description="Disordered" evidence="1">
    <location>
        <begin position="63"/>
        <end position="96"/>
    </location>
</feature>
<dbReference type="Proteomes" id="UP000198804">
    <property type="component" value="Unassembled WGS sequence"/>
</dbReference>
<evidence type="ECO:0000313" key="2">
    <source>
        <dbReference type="EMBL" id="SFL71604.1"/>
    </source>
</evidence>
<reference evidence="3" key="1">
    <citation type="submission" date="2016-10" db="EMBL/GenBank/DDBJ databases">
        <authorList>
            <person name="Varghese N."/>
            <person name="Submissions S."/>
        </authorList>
    </citation>
    <scope>NUCLEOTIDE SEQUENCE [LARGE SCALE GENOMIC DNA]</scope>
    <source>
        <strain evidence="3">CGMCC 1.6474</strain>
    </source>
</reference>
<organism evidence="2 3">
    <name type="scientific">Methylorubrum salsuginis</name>
    <dbReference type="NCBI Taxonomy" id="414703"/>
    <lineage>
        <taxon>Bacteria</taxon>
        <taxon>Pseudomonadati</taxon>
        <taxon>Pseudomonadota</taxon>
        <taxon>Alphaproteobacteria</taxon>
        <taxon>Hyphomicrobiales</taxon>
        <taxon>Methylobacteriaceae</taxon>
        <taxon>Methylorubrum</taxon>
    </lineage>
</organism>
<evidence type="ECO:0000256" key="1">
    <source>
        <dbReference type="SAM" id="MobiDB-lite"/>
    </source>
</evidence>
<dbReference type="STRING" id="414703.SAMN04488125_12227"/>
<name>A0A1I4JYV5_9HYPH</name>
<proteinExistence type="predicted"/>
<sequence>MWTRKDIRQVTGECETFGGRGHASLTARGPVLILCPRCSQFNARKSARPAACMWCGFEATAEPAAKPGPTFPDPTRAGATPRERHPGIRGLGATGG</sequence>
<keyword evidence="3" id="KW-1185">Reference proteome</keyword>
<protein>
    <submittedName>
        <fullName evidence="2">Uncharacterized protein</fullName>
    </submittedName>
</protein>
<evidence type="ECO:0000313" key="3">
    <source>
        <dbReference type="Proteomes" id="UP000198804"/>
    </source>
</evidence>
<dbReference type="EMBL" id="FOSV01000022">
    <property type="protein sequence ID" value="SFL71604.1"/>
    <property type="molecule type" value="Genomic_DNA"/>
</dbReference>
<accession>A0A1I4JYV5</accession>